<reference evidence="1" key="1">
    <citation type="journal article" date="2020" name="mSystems">
        <title>Genome- and Community-Level Interaction Insights into Carbon Utilization and Element Cycling Functions of Hydrothermarchaeota in Hydrothermal Sediment.</title>
        <authorList>
            <person name="Zhou Z."/>
            <person name="Liu Y."/>
            <person name="Xu W."/>
            <person name="Pan J."/>
            <person name="Luo Z.H."/>
            <person name="Li M."/>
        </authorList>
    </citation>
    <scope>NUCLEOTIDE SEQUENCE [LARGE SCALE GENOMIC DNA]</scope>
    <source>
        <strain evidence="1">SpSt-508</strain>
    </source>
</reference>
<evidence type="ECO:0008006" key="2">
    <source>
        <dbReference type="Google" id="ProtNLM"/>
    </source>
</evidence>
<organism evidence="1">
    <name type="scientific">Schlesneria paludicola</name>
    <dbReference type="NCBI Taxonomy" id="360056"/>
    <lineage>
        <taxon>Bacteria</taxon>
        <taxon>Pseudomonadati</taxon>
        <taxon>Planctomycetota</taxon>
        <taxon>Planctomycetia</taxon>
        <taxon>Planctomycetales</taxon>
        <taxon>Planctomycetaceae</taxon>
        <taxon>Schlesneria</taxon>
    </lineage>
</organism>
<accession>A0A7C4QKH5</accession>
<protein>
    <recommendedName>
        <fullName evidence="2">Twin-arginine translocation signal domain-containing protein</fullName>
    </recommendedName>
</protein>
<evidence type="ECO:0000313" key="1">
    <source>
        <dbReference type="EMBL" id="HGT41101.1"/>
    </source>
</evidence>
<gene>
    <name evidence="1" type="ORF">ENS64_17785</name>
</gene>
<dbReference type="Gene3D" id="3.40.50.720">
    <property type="entry name" value="NAD(P)-binding Rossmann-like Domain"/>
    <property type="match status" value="1"/>
</dbReference>
<sequence length="423" mass="47947">MDAMGWTRRDFLAGSSATLWTSAAWTSAGNAAEDNSRRRPLRVAAINSVFRLRSHAYHIVGRIVHGYHWNGFPHRPDMRVVRMFNDQTPPDDLSEEFCRRHQIELCRSAREALGGDRLDVDAVLLIIEHGNYPINDRKQVQYPRFEYFQQIVEAFRHSGRTVPVFVDKHLSYDHRQAAQMMRQARDLGIPLMAGSSLPVTWRIPELEPPLNTPFREGLVTFGFDRGVPEIYLIHALESLQCFLERRAGGETGVRSVQCLEGDAVWRAADEGRWSWKLCEAALARCQSENVGPIRENVRNPLALLVEYNDGTRGAVLNLIEQTSEFAFAGFVEGASTPVSTCLYLPQPPAAKFFDPLTWHIEQFFLSGTPTYPVERTWLTTTVLDLGLQSQQEGYRVVTAPELDIRYQPPRDSGFARGSFVRGV</sequence>
<name>A0A7C4QKH5_9PLAN</name>
<dbReference type="EMBL" id="DSVQ01000019">
    <property type="protein sequence ID" value="HGT41101.1"/>
    <property type="molecule type" value="Genomic_DNA"/>
</dbReference>
<comment type="caution">
    <text evidence="1">The sequence shown here is derived from an EMBL/GenBank/DDBJ whole genome shotgun (WGS) entry which is preliminary data.</text>
</comment>
<proteinExistence type="predicted"/>
<dbReference type="AlphaFoldDB" id="A0A7C4QKH5"/>